<proteinExistence type="predicted"/>
<sequence length="257" mass="28779">MSQVFVTADVYLALSTYALATEKEEVLAMLMGTTSADQQTVTVSHCLFCQRKDKRRDRVEISGEQLSAAISFAERTETSVVGWAHSHPHITVLPSHVDLRCQRDQQMLSEAFIGLILSVFNDFGGVQRCQFIAFRTVADGSELIRMEVPVYIQPTNKTTGIKSASLEQLYRVPQIFLQEEKEAFEKAIQNQNQSQKGKEGHGDKLVAAHYGGVYMRNLTSVLDKLCVPLVESVSSRHERNVAEIAHLKHELSLLQSK</sequence>
<gene>
    <name evidence="2" type="ORF">BCR33DRAFT_856444</name>
</gene>
<dbReference type="OrthoDB" id="446074at2759"/>
<dbReference type="SMART" id="SM00232">
    <property type="entry name" value="JAB_MPN"/>
    <property type="match status" value="1"/>
</dbReference>
<dbReference type="InterPro" id="IPR037518">
    <property type="entry name" value="MPN"/>
</dbReference>
<dbReference type="InterPro" id="IPR040749">
    <property type="entry name" value="BRCC36_C"/>
</dbReference>
<organism evidence="2 3">
    <name type="scientific">Rhizoclosmatium globosum</name>
    <dbReference type="NCBI Taxonomy" id="329046"/>
    <lineage>
        <taxon>Eukaryota</taxon>
        <taxon>Fungi</taxon>
        <taxon>Fungi incertae sedis</taxon>
        <taxon>Chytridiomycota</taxon>
        <taxon>Chytridiomycota incertae sedis</taxon>
        <taxon>Chytridiomycetes</taxon>
        <taxon>Chytridiales</taxon>
        <taxon>Chytriomycetaceae</taxon>
        <taxon>Rhizoclosmatium</taxon>
    </lineage>
</organism>
<dbReference type="Pfam" id="PF01398">
    <property type="entry name" value="JAB"/>
    <property type="match status" value="1"/>
</dbReference>
<keyword evidence="3" id="KW-1185">Reference proteome</keyword>
<dbReference type="STRING" id="329046.A0A1Y2BD18"/>
<dbReference type="GO" id="GO:0008237">
    <property type="term" value="F:metallopeptidase activity"/>
    <property type="evidence" value="ECO:0007669"/>
    <property type="project" value="InterPro"/>
</dbReference>
<evidence type="ECO:0000313" key="2">
    <source>
        <dbReference type="EMBL" id="ORY32729.1"/>
    </source>
</evidence>
<dbReference type="InterPro" id="IPR000555">
    <property type="entry name" value="JAMM/MPN+_dom"/>
</dbReference>
<evidence type="ECO:0000313" key="3">
    <source>
        <dbReference type="Proteomes" id="UP000193642"/>
    </source>
</evidence>
<dbReference type="AlphaFoldDB" id="A0A1Y2BD18"/>
<comment type="caution">
    <text evidence="2">The sequence shown here is derived from an EMBL/GenBank/DDBJ whole genome shotgun (WGS) entry which is preliminary data.</text>
</comment>
<reference evidence="2 3" key="1">
    <citation type="submission" date="2016-07" db="EMBL/GenBank/DDBJ databases">
        <title>Pervasive Adenine N6-methylation of Active Genes in Fungi.</title>
        <authorList>
            <consortium name="DOE Joint Genome Institute"/>
            <person name="Mondo S.J."/>
            <person name="Dannebaum R.O."/>
            <person name="Kuo R.C."/>
            <person name="Labutti K."/>
            <person name="Haridas S."/>
            <person name="Kuo A."/>
            <person name="Salamov A."/>
            <person name="Ahrendt S.R."/>
            <person name="Lipzen A."/>
            <person name="Sullivan W."/>
            <person name="Andreopoulos W.B."/>
            <person name="Clum A."/>
            <person name="Lindquist E."/>
            <person name="Daum C."/>
            <person name="Ramamoorthy G.K."/>
            <person name="Gryganskyi A."/>
            <person name="Culley D."/>
            <person name="Magnuson J.K."/>
            <person name="James T.Y."/>
            <person name="O'Malley M.A."/>
            <person name="Stajich J.E."/>
            <person name="Spatafora J.W."/>
            <person name="Visel A."/>
            <person name="Grigoriev I.V."/>
        </authorList>
    </citation>
    <scope>NUCLEOTIDE SEQUENCE [LARGE SCALE GENOMIC DNA]</scope>
    <source>
        <strain evidence="2 3">JEL800</strain>
    </source>
</reference>
<dbReference type="PANTHER" id="PTHR10410">
    <property type="entry name" value="EUKARYOTIC TRANSLATION INITIATION FACTOR 3 -RELATED"/>
    <property type="match status" value="1"/>
</dbReference>
<dbReference type="Gene3D" id="3.40.140.10">
    <property type="entry name" value="Cytidine Deaminase, domain 2"/>
    <property type="match status" value="1"/>
</dbReference>
<dbReference type="SUPFAM" id="SSF102712">
    <property type="entry name" value="JAB1/MPN domain"/>
    <property type="match status" value="1"/>
</dbReference>
<accession>A0A1Y2BD18</accession>
<dbReference type="Proteomes" id="UP000193642">
    <property type="component" value="Unassembled WGS sequence"/>
</dbReference>
<dbReference type="PROSITE" id="PS50249">
    <property type="entry name" value="MPN"/>
    <property type="match status" value="1"/>
</dbReference>
<dbReference type="EMBL" id="MCGO01000070">
    <property type="protein sequence ID" value="ORY32729.1"/>
    <property type="molecule type" value="Genomic_DNA"/>
</dbReference>
<evidence type="ECO:0000259" key="1">
    <source>
        <dbReference type="PROSITE" id="PS50249"/>
    </source>
</evidence>
<name>A0A1Y2BD18_9FUNG</name>
<protein>
    <recommendedName>
        <fullName evidence="1">MPN domain-containing protein</fullName>
    </recommendedName>
</protein>
<feature type="domain" description="MPN" evidence="1">
    <location>
        <begin position="4"/>
        <end position="140"/>
    </location>
</feature>
<dbReference type="InterPro" id="IPR050242">
    <property type="entry name" value="JAMM_MPN+_peptidase_M67A"/>
</dbReference>
<dbReference type="Pfam" id="PF18110">
    <property type="entry name" value="BRCC36_C"/>
    <property type="match status" value="1"/>
</dbReference>